<dbReference type="SUPFAM" id="SSF74853">
    <property type="entry name" value="Lamin A/C globular tail domain"/>
    <property type="match status" value="1"/>
</dbReference>
<comment type="caution">
    <text evidence="1">The sequence shown here is derived from an EMBL/GenBank/DDBJ whole genome shotgun (WGS) entry which is preliminary data.</text>
</comment>
<reference evidence="1 2" key="1">
    <citation type="submission" date="2020-08" db="EMBL/GenBank/DDBJ databases">
        <title>Genomic Encyclopedia of Type Strains, Phase IV (KMG-IV): sequencing the most valuable type-strain genomes for metagenomic binning, comparative biology and taxonomic classification.</title>
        <authorList>
            <person name="Goeker M."/>
        </authorList>
    </citation>
    <scope>NUCLEOTIDE SEQUENCE [LARGE SCALE GENOMIC DNA]</scope>
    <source>
        <strain evidence="1 2">DSM 15581</strain>
    </source>
</reference>
<dbReference type="RefSeq" id="WP_147037153.1">
    <property type="nucleotide sequence ID" value="NZ_JACIDB010000023.1"/>
</dbReference>
<gene>
    <name evidence="1" type="ORF">GGR47_003819</name>
</gene>
<dbReference type="Proteomes" id="UP000528945">
    <property type="component" value="Unassembled WGS sequence"/>
</dbReference>
<proteinExistence type="predicted"/>
<protein>
    <submittedName>
        <fullName evidence="1">Uncharacterized protein</fullName>
    </submittedName>
</protein>
<keyword evidence="2" id="KW-1185">Reference proteome</keyword>
<organism evidence="1 2">
    <name type="scientific">Sphingomonas aquatilis</name>
    <dbReference type="NCBI Taxonomy" id="93063"/>
    <lineage>
        <taxon>Bacteria</taxon>
        <taxon>Pseudomonadati</taxon>
        <taxon>Pseudomonadota</taxon>
        <taxon>Alphaproteobacteria</taxon>
        <taxon>Sphingomonadales</taxon>
        <taxon>Sphingomonadaceae</taxon>
        <taxon>Sphingomonas</taxon>
    </lineage>
</organism>
<dbReference type="InterPro" id="IPR036415">
    <property type="entry name" value="Lamin_tail_dom_sf"/>
</dbReference>
<name>A0AAW3TXK9_9SPHN</name>
<accession>A0AAW3TXK9</accession>
<evidence type="ECO:0000313" key="1">
    <source>
        <dbReference type="EMBL" id="MBB3877551.1"/>
    </source>
</evidence>
<dbReference type="EMBL" id="JACIDB010000023">
    <property type="protein sequence ID" value="MBB3877551.1"/>
    <property type="molecule type" value="Genomic_DNA"/>
</dbReference>
<evidence type="ECO:0000313" key="2">
    <source>
        <dbReference type="Proteomes" id="UP000528945"/>
    </source>
</evidence>
<sequence length="119" mass="13602">MDVRITGINVDGDATKEYVTLHVDRDCDIGDYILADTTYVSPDAVSNELRHMFWFPAKEVEAGDTIILRTGRGTDTQEEKKDGTMKHRFYWGLRSSVWNDTGDTALLVKIADWTFRRAK</sequence>
<dbReference type="AlphaFoldDB" id="A0AAW3TXK9"/>